<keyword evidence="1" id="KW-0732">Signal</keyword>
<dbReference type="GO" id="GO:0008240">
    <property type="term" value="F:tripeptidyl-peptidase activity"/>
    <property type="evidence" value="ECO:0007669"/>
    <property type="project" value="TreeGrafter"/>
</dbReference>
<dbReference type="GO" id="GO:0004252">
    <property type="term" value="F:serine-type endopeptidase activity"/>
    <property type="evidence" value="ECO:0007669"/>
    <property type="project" value="InterPro"/>
</dbReference>
<dbReference type="Proteomes" id="UP000772434">
    <property type="component" value="Unassembled WGS sequence"/>
</dbReference>
<feature type="signal peptide" evidence="1">
    <location>
        <begin position="1"/>
        <end position="17"/>
    </location>
</feature>
<gene>
    <name evidence="2" type="ORF">BDP27DRAFT_1426396</name>
</gene>
<dbReference type="Gene3D" id="3.40.50.200">
    <property type="entry name" value="Peptidase S8/S53 domain"/>
    <property type="match status" value="2"/>
</dbReference>
<accession>A0A9P5PKW7</accession>
<organism evidence="2 3">
    <name type="scientific">Rhodocollybia butyracea</name>
    <dbReference type="NCBI Taxonomy" id="206335"/>
    <lineage>
        <taxon>Eukaryota</taxon>
        <taxon>Fungi</taxon>
        <taxon>Dikarya</taxon>
        <taxon>Basidiomycota</taxon>
        <taxon>Agaricomycotina</taxon>
        <taxon>Agaricomycetes</taxon>
        <taxon>Agaricomycetidae</taxon>
        <taxon>Agaricales</taxon>
        <taxon>Marasmiineae</taxon>
        <taxon>Omphalotaceae</taxon>
        <taxon>Rhodocollybia</taxon>
    </lineage>
</organism>
<dbReference type="AlphaFoldDB" id="A0A9P5PKW7"/>
<dbReference type="OrthoDB" id="409122at2759"/>
<keyword evidence="3" id="KW-1185">Reference proteome</keyword>
<comment type="caution">
    <text evidence="2">The sequence shown here is derived from an EMBL/GenBank/DDBJ whole genome shotgun (WGS) entry which is preliminary data.</text>
</comment>
<dbReference type="EMBL" id="JADNRY010000135">
    <property type="protein sequence ID" value="KAF9063925.1"/>
    <property type="molecule type" value="Genomic_DNA"/>
</dbReference>
<dbReference type="GO" id="GO:0006508">
    <property type="term" value="P:proteolysis"/>
    <property type="evidence" value="ECO:0007669"/>
    <property type="project" value="InterPro"/>
</dbReference>
<dbReference type="InterPro" id="IPR036852">
    <property type="entry name" value="Peptidase_S8/S53_dom_sf"/>
</dbReference>
<dbReference type="InterPro" id="IPR050819">
    <property type="entry name" value="Tripeptidyl-peptidase_I"/>
</dbReference>
<sequence length="133" mass="14126">MTVAWVVSSISWTFVLTTSYGADEREISTAQANQLCDAYMFAGAQGVSVIFSSASVGATKGEEETGASLSGGGFSNIFARPSYQADTVEGYLSTCYDSINSLVQTFTSKPFRSLKPLGKKYILKQLGSSTVSN</sequence>
<dbReference type="SUPFAM" id="SSF52743">
    <property type="entry name" value="Subtilisin-like"/>
    <property type="match status" value="1"/>
</dbReference>
<evidence type="ECO:0000313" key="2">
    <source>
        <dbReference type="EMBL" id="KAF9063925.1"/>
    </source>
</evidence>
<reference evidence="2" key="1">
    <citation type="submission" date="2020-11" db="EMBL/GenBank/DDBJ databases">
        <authorList>
            <consortium name="DOE Joint Genome Institute"/>
            <person name="Ahrendt S."/>
            <person name="Riley R."/>
            <person name="Andreopoulos W."/>
            <person name="Labutti K."/>
            <person name="Pangilinan J."/>
            <person name="Ruiz-Duenas F.J."/>
            <person name="Barrasa J.M."/>
            <person name="Sanchez-Garcia M."/>
            <person name="Camarero S."/>
            <person name="Miyauchi S."/>
            <person name="Serrano A."/>
            <person name="Linde D."/>
            <person name="Babiker R."/>
            <person name="Drula E."/>
            <person name="Ayuso-Fernandez I."/>
            <person name="Pacheco R."/>
            <person name="Padilla G."/>
            <person name="Ferreira P."/>
            <person name="Barriuso J."/>
            <person name="Kellner H."/>
            <person name="Castanera R."/>
            <person name="Alfaro M."/>
            <person name="Ramirez L."/>
            <person name="Pisabarro A.G."/>
            <person name="Kuo A."/>
            <person name="Tritt A."/>
            <person name="Lipzen A."/>
            <person name="He G."/>
            <person name="Yan M."/>
            <person name="Ng V."/>
            <person name="Cullen D."/>
            <person name="Martin F."/>
            <person name="Rosso M.-N."/>
            <person name="Henrissat B."/>
            <person name="Hibbett D."/>
            <person name="Martinez A.T."/>
            <person name="Grigoriev I.V."/>
        </authorList>
    </citation>
    <scope>NUCLEOTIDE SEQUENCE</scope>
    <source>
        <strain evidence="2">AH 40177</strain>
    </source>
</reference>
<evidence type="ECO:0000256" key="1">
    <source>
        <dbReference type="SAM" id="SignalP"/>
    </source>
</evidence>
<dbReference type="PANTHER" id="PTHR14218:SF15">
    <property type="entry name" value="TRIPEPTIDYL-PEPTIDASE 1"/>
    <property type="match status" value="1"/>
</dbReference>
<proteinExistence type="predicted"/>
<name>A0A9P5PKW7_9AGAR</name>
<dbReference type="PANTHER" id="PTHR14218">
    <property type="entry name" value="PROTEASE S8 TRIPEPTIDYL PEPTIDASE I CLN2"/>
    <property type="match status" value="1"/>
</dbReference>
<feature type="chain" id="PRO_5040299244" evidence="1">
    <location>
        <begin position="18"/>
        <end position="133"/>
    </location>
</feature>
<evidence type="ECO:0000313" key="3">
    <source>
        <dbReference type="Proteomes" id="UP000772434"/>
    </source>
</evidence>
<protein>
    <submittedName>
        <fullName evidence="2">Uncharacterized protein</fullName>
    </submittedName>
</protein>